<dbReference type="Gene3D" id="6.10.140.2220">
    <property type="match status" value="1"/>
</dbReference>
<dbReference type="EMBL" id="JABWDY010043701">
    <property type="protein sequence ID" value="KAF5175695.1"/>
    <property type="molecule type" value="Genomic_DNA"/>
</dbReference>
<dbReference type="Pfam" id="PF01753">
    <property type="entry name" value="zf-MYND"/>
    <property type="match status" value="1"/>
</dbReference>
<dbReference type="PANTHER" id="PTHR47570">
    <property type="entry name" value="ZINC ION BINDING PROTEIN"/>
    <property type="match status" value="1"/>
</dbReference>
<organism evidence="6 7">
    <name type="scientific">Thalictrum thalictroides</name>
    <name type="common">Rue-anemone</name>
    <name type="synonym">Anemone thalictroides</name>
    <dbReference type="NCBI Taxonomy" id="46969"/>
    <lineage>
        <taxon>Eukaryota</taxon>
        <taxon>Viridiplantae</taxon>
        <taxon>Streptophyta</taxon>
        <taxon>Embryophyta</taxon>
        <taxon>Tracheophyta</taxon>
        <taxon>Spermatophyta</taxon>
        <taxon>Magnoliopsida</taxon>
        <taxon>Ranunculales</taxon>
        <taxon>Ranunculaceae</taxon>
        <taxon>Thalictroideae</taxon>
        <taxon>Thalictrum</taxon>
    </lineage>
</organism>
<evidence type="ECO:0000259" key="5">
    <source>
        <dbReference type="PROSITE" id="PS50865"/>
    </source>
</evidence>
<dbReference type="PANTHER" id="PTHR47570:SF2">
    <property type="entry name" value="MYND-TYPE DOMAIN-CONTAINING PROTEIN"/>
    <property type="match status" value="1"/>
</dbReference>
<dbReference type="PROSITE" id="PS50865">
    <property type="entry name" value="ZF_MYND_2"/>
    <property type="match status" value="1"/>
</dbReference>
<keyword evidence="3" id="KW-0862">Zinc</keyword>
<dbReference type="GO" id="GO:0008270">
    <property type="term" value="F:zinc ion binding"/>
    <property type="evidence" value="ECO:0007669"/>
    <property type="project" value="UniProtKB-KW"/>
</dbReference>
<evidence type="ECO:0000313" key="6">
    <source>
        <dbReference type="EMBL" id="KAF5175695.1"/>
    </source>
</evidence>
<evidence type="ECO:0000256" key="3">
    <source>
        <dbReference type="ARBA" id="ARBA00022833"/>
    </source>
</evidence>
<dbReference type="AlphaFoldDB" id="A0A7J6UU46"/>
<evidence type="ECO:0000256" key="4">
    <source>
        <dbReference type="PROSITE-ProRule" id="PRU00134"/>
    </source>
</evidence>
<name>A0A7J6UU46_THATH</name>
<dbReference type="InterPro" id="IPR002893">
    <property type="entry name" value="Znf_MYND"/>
</dbReference>
<reference evidence="6 7" key="1">
    <citation type="submission" date="2020-06" db="EMBL/GenBank/DDBJ databases">
        <title>Transcriptomic and genomic resources for Thalictrum thalictroides and T. hernandezii: Facilitating candidate gene discovery in an emerging model plant lineage.</title>
        <authorList>
            <person name="Arias T."/>
            <person name="Riano-Pachon D.M."/>
            <person name="Di Stilio V.S."/>
        </authorList>
    </citation>
    <scope>NUCLEOTIDE SEQUENCE [LARGE SCALE GENOMIC DNA]</scope>
    <source>
        <strain evidence="7">cv. WT478/WT964</strain>
        <tissue evidence="6">Leaves</tissue>
    </source>
</reference>
<dbReference type="Proteomes" id="UP000554482">
    <property type="component" value="Unassembled WGS sequence"/>
</dbReference>
<keyword evidence="2 4" id="KW-0863">Zinc-finger</keyword>
<protein>
    <submittedName>
        <fullName evidence="6">Zinc finger mynd domain-containing protein</fullName>
    </submittedName>
</protein>
<dbReference type="InterPro" id="IPR046824">
    <property type="entry name" value="Mss51-like_C"/>
</dbReference>
<dbReference type="PROSITE" id="PS01360">
    <property type="entry name" value="ZF_MYND_1"/>
    <property type="match status" value="1"/>
</dbReference>
<dbReference type="Pfam" id="PF20179">
    <property type="entry name" value="MSS51_C"/>
    <property type="match status" value="1"/>
</dbReference>
<accession>A0A7J6UU46</accession>
<evidence type="ECO:0000256" key="1">
    <source>
        <dbReference type="ARBA" id="ARBA00022723"/>
    </source>
</evidence>
<dbReference type="OrthoDB" id="432970at2759"/>
<evidence type="ECO:0000256" key="2">
    <source>
        <dbReference type="ARBA" id="ARBA00022771"/>
    </source>
</evidence>
<gene>
    <name evidence="6" type="ORF">FRX31_034717</name>
</gene>
<keyword evidence="1" id="KW-0479">Metal-binding</keyword>
<feature type="domain" description="MYND-type" evidence="5">
    <location>
        <begin position="283"/>
        <end position="324"/>
    </location>
</feature>
<dbReference type="SUPFAM" id="SSF144232">
    <property type="entry name" value="HIT/MYND zinc finger-like"/>
    <property type="match status" value="1"/>
</dbReference>
<proteinExistence type="predicted"/>
<comment type="caution">
    <text evidence="6">The sequence shown here is derived from an EMBL/GenBank/DDBJ whole genome shotgun (WGS) entry which is preliminary data.</text>
</comment>
<keyword evidence="7" id="KW-1185">Reference proteome</keyword>
<sequence length="632" mass="70226">MDVHLKDLFSRFSLQFGSGPGLGPGSGTCLLKVDGISTAFIKSIFKASAALYRTDPWKRLRPGHLFGIRVGKNSDWNGKKQPFSCVQFIGGDGGDLGFNMFKSENDAKSMTGSRETIRVPSVELLRVTFEAESLLFTSNRKMVKSLGLEHCGNDLYPSIDVARCNSSGGIQFRNVTLEELRFVFAFMKAISMLHPLLQEDREFTPKWSRLMGFESFIETVDVQWPPEMARGWDLVAVTVSHPPGQAYEEKSSSTSSTPTKYAQPPEVELIDVKMSLSAGTRQCTMCDKEINGEHSLCCGRCRAVVYCGSICQKQHWNESHKNTCGPYKAMMEREELAMEIFVFPCIAESPCKWLESLGLHHQGMWRRMCNCYSHCPFGLLANKGGCSDLWGGLEDGEYPSDLPFSKHFRDGISSPLLLSSWSEYYTLRSLPLSSPIAAILSYPLTVYYITMALNISSKNLLLNGREVIVHYLGPEGELDWMPAFAEIGHLLNGSGNMQIIMVGPEVPINLSGTVSGINSRLRVNMIRGIYQEEAMYLPSPDVIISLNCRLENYSSWVGALDLIKSMNIPAFFTDQSEVSCANAKQVLRGAGLHITHPVSPNPFRSPVRNQGPSSNLPAYRRYSNAFVLGVNT</sequence>
<evidence type="ECO:0000313" key="7">
    <source>
        <dbReference type="Proteomes" id="UP000554482"/>
    </source>
</evidence>